<organism evidence="2 3">
    <name type="scientific">Pseudidiomarina planktonica</name>
    <dbReference type="NCBI Taxonomy" id="1323738"/>
    <lineage>
        <taxon>Bacteria</taxon>
        <taxon>Pseudomonadati</taxon>
        <taxon>Pseudomonadota</taxon>
        <taxon>Gammaproteobacteria</taxon>
        <taxon>Alteromonadales</taxon>
        <taxon>Idiomarinaceae</taxon>
        <taxon>Pseudidiomarina</taxon>
    </lineage>
</organism>
<dbReference type="InterPro" id="IPR002376">
    <property type="entry name" value="Formyl_transf_N"/>
</dbReference>
<feature type="domain" description="Formyl transferase N-terminal" evidence="1">
    <location>
        <begin position="130"/>
        <end position="195"/>
    </location>
</feature>
<dbReference type="AlphaFoldDB" id="A0A1Y6EHY8"/>
<dbReference type="RefSeq" id="WP_086433840.1">
    <property type="nucleotide sequence ID" value="NZ_FXWH01000001.1"/>
</dbReference>
<dbReference type="Proteomes" id="UP000194450">
    <property type="component" value="Unassembled WGS sequence"/>
</dbReference>
<name>A0A1Y6EHY8_9GAMM</name>
<dbReference type="InterPro" id="IPR036477">
    <property type="entry name" value="Formyl_transf_N_sf"/>
</dbReference>
<sequence>MRKVPLTVLFVDSMLARIYLAMLLKHGLLPEKVIVLKTDPPTFGEQLFKLGADGNDIALSERWREKHPVPDFLAKLLLAEFGLTLADLCNCLSCVPTATVSELSIKNLKDPKLLSALRKDEDQTFLFTGGGILDDKLLSLANSKFVHIHPGFLPDVRGADGLLWSYLLRGKPGYTVFFMNEGIDTGDILYRKEFDLVDWQGQLNNLPEYSIYVGLLQFYDPCLRIITLIEFIDSCFAETTQSMSVQTLMSVPVRQQTVPEGRTYFFMTKLFRERVIHKFIQEKPL</sequence>
<evidence type="ECO:0000313" key="2">
    <source>
        <dbReference type="EMBL" id="SMQ62224.1"/>
    </source>
</evidence>
<dbReference type="GO" id="GO:0016740">
    <property type="term" value="F:transferase activity"/>
    <property type="evidence" value="ECO:0007669"/>
    <property type="project" value="UniProtKB-KW"/>
</dbReference>
<proteinExistence type="predicted"/>
<dbReference type="InterPro" id="IPR001555">
    <property type="entry name" value="GART_AS"/>
</dbReference>
<keyword evidence="3" id="KW-1185">Reference proteome</keyword>
<dbReference type="PROSITE" id="PS00373">
    <property type="entry name" value="GART"/>
    <property type="match status" value="1"/>
</dbReference>
<protein>
    <submittedName>
        <fullName evidence="2">Formyl transferase</fullName>
    </submittedName>
</protein>
<gene>
    <name evidence="2" type="ORF">SAMN06297229_0677</name>
</gene>
<evidence type="ECO:0000313" key="3">
    <source>
        <dbReference type="Proteomes" id="UP000194450"/>
    </source>
</evidence>
<reference evidence="3" key="1">
    <citation type="submission" date="2017-04" db="EMBL/GenBank/DDBJ databases">
        <authorList>
            <person name="Varghese N."/>
            <person name="Submissions S."/>
        </authorList>
    </citation>
    <scope>NUCLEOTIDE SEQUENCE [LARGE SCALE GENOMIC DNA]</scope>
</reference>
<evidence type="ECO:0000259" key="1">
    <source>
        <dbReference type="Pfam" id="PF00551"/>
    </source>
</evidence>
<dbReference type="Gene3D" id="3.40.50.170">
    <property type="entry name" value="Formyl transferase, N-terminal domain"/>
    <property type="match status" value="1"/>
</dbReference>
<dbReference type="EMBL" id="FXWH01000001">
    <property type="protein sequence ID" value="SMQ62224.1"/>
    <property type="molecule type" value="Genomic_DNA"/>
</dbReference>
<dbReference type="SUPFAM" id="SSF53328">
    <property type="entry name" value="Formyltransferase"/>
    <property type="match status" value="1"/>
</dbReference>
<dbReference type="Pfam" id="PF00551">
    <property type="entry name" value="Formyl_trans_N"/>
    <property type="match status" value="1"/>
</dbReference>
<keyword evidence="2" id="KW-0808">Transferase</keyword>
<dbReference type="OrthoDB" id="467573at2"/>
<accession>A0A1Y6EHY8</accession>